<reference evidence="11" key="1">
    <citation type="journal article" date="2016" name="Sci. Rep.">
        <title>Molecular characterization of firefly nuptial gifts: a multi-omics approach sheds light on postcopulatory sexual selection.</title>
        <authorList>
            <person name="Al-Wathiqui N."/>
            <person name="Fallon T.R."/>
            <person name="South A."/>
            <person name="Weng J.K."/>
            <person name="Lewis S.M."/>
        </authorList>
    </citation>
    <scope>NUCLEOTIDE SEQUENCE</scope>
</reference>
<evidence type="ECO:0000259" key="10">
    <source>
        <dbReference type="Pfam" id="PF16019"/>
    </source>
</evidence>
<dbReference type="Pfam" id="PF16019">
    <property type="entry name" value="CSRNP_N"/>
    <property type="match status" value="1"/>
</dbReference>
<evidence type="ECO:0000256" key="7">
    <source>
        <dbReference type="ARBA" id="ARBA00023163"/>
    </source>
</evidence>
<name>A0A1Y1L2S2_PHOPY</name>
<dbReference type="GO" id="GO:0006915">
    <property type="term" value="P:apoptotic process"/>
    <property type="evidence" value="ECO:0007669"/>
    <property type="project" value="UniProtKB-KW"/>
</dbReference>
<evidence type="ECO:0000256" key="2">
    <source>
        <dbReference type="ARBA" id="ARBA00008548"/>
    </source>
</evidence>
<dbReference type="PANTHER" id="PTHR13580:SF9">
    <property type="entry name" value="AXIN1 UP-REGULATED 1, ISOFORM A"/>
    <property type="match status" value="1"/>
</dbReference>
<protein>
    <recommendedName>
        <fullName evidence="10">Cysteine/serine-rich nuclear protein N-terminal domain-containing protein</fullName>
    </recommendedName>
</protein>
<comment type="subcellular location">
    <subcellularLocation>
        <location evidence="1">Nucleus</location>
    </subcellularLocation>
</comment>
<feature type="region of interest" description="Disordered" evidence="9">
    <location>
        <begin position="622"/>
        <end position="653"/>
    </location>
</feature>
<evidence type="ECO:0000256" key="5">
    <source>
        <dbReference type="ARBA" id="ARBA00023125"/>
    </source>
</evidence>
<organism evidence="11">
    <name type="scientific">Photinus pyralis</name>
    <name type="common">Common eastern firefly</name>
    <name type="synonym">Lampyris pyralis</name>
    <dbReference type="NCBI Taxonomy" id="7054"/>
    <lineage>
        <taxon>Eukaryota</taxon>
        <taxon>Metazoa</taxon>
        <taxon>Ecdysozoa</taxon>
        <taxon>Arthropoda</taxon>
        <taxon>Hexapoda</taxon>
        <taxon>Insecta</taxon>
        <taxon>Pterygota</taxon>
        <taxon>Neoptera</taxon>
        <taxon>Endopterygota</taxon>
        <taxon>Coleoptera</taxon>
        <taxon>Polyphaga</taxon>
        <taxon>Elateriformia</taxon>
        <taxon>Elateroidea</taxon>
        <taxon>Lampyridae</taxon>
        <taxon>Lampyrinae</taxon>
        <taxon>Photinus</taxon>
    </lineage>
</organism>
<keyword evidence="4" id="KW-0805">Transcription regulation</keyword>
<keyword evidence="8" id="KW-0539">Nucleus</keyword>
<dbReference type="GO" id="GO:0043565">
    <property type="term" value="F:sequence-specific DNA binding"/>
    <property type="evidence" value="ECO:0007669"/>
    <property type="project" value="TreeGrafter"/>
</dbReference>
<accession>A0A1Y1L2S2</accession>
<dbReference type="InterPro" id="IPR031972">
    <property type="entry name" value="CSRNP_N"/>
</dbReference>
<feature type="region of interest" description="Disordered" evidence="9">
    <location>
        <begin position="296"/>
        <end position="326"/>
    </location>
</feature>
<keyword evidence="7" id="KW-0804">Transcription</keyword>
<evidence type="ECO:0000313" key="11">
    <source>
        <dbReference type="EMBL" id="JAV67061.1"/>
    </source>
</evidence>
<keyword evidence="6" id="KW-0010">Activator</keyword>
<dbReference type="AlphaFoldDB" id="A0A1Y1L2S2"/>
<keyword evidence="5" id="KW-0238">DNA-binding</keyword>
<evidence type="ECO:0000256" key="6">
    <source>
        <dbReference type="ARBA" id="ARBA00023159"/>
    </source>
</evidence>
<feature type="compositionally biased region" description="Basic and acidic residues" evidence="9">
    <location>
        <begin position="438"/>
        <end position="451"/>
    </location>
</feature>
<dbReference type="PRINTS" id="PR02031">
    <property type="entry name" value="CYSSERRICHNP"/>
</dbReference>
<feature type="region of interest" description="Disordered" evidence="9">
    <location>
        <begin position="438"/>
        <end position="459"/>
    </location>
</feature>
<dbReference type="GO" id="GO:0005634">
    <property type="term" value="C:nucleus"/>
    <property type="evidence" value="ECO:0007669"/>
    <property type="project" value="UniProtKB-SubCell"/>
</dbReference>
<dbReference type="PANTHER" id="PTHR13580">
    <property type="entry name" value="TGF-BETA INDUCED APOPTOSIS PROTEIN"/>
    <property type="match status" value="1"/>
</dbReference>
<dbReference type="EMBL" id="GEZM01068263">
    <property type="protein sequence ID" value="JAV67061.1"/>
    <property type="molecule type" value="Transcribed_RNA"/>
</dbReference>
<feature type="region of interest" description="Disordered" evidence="9">
    <location>
        <begin position="103"/>
        <end position="144"/>
    </location>
</feature>
<dbReference type="GO" id="GO:0000981">
    <property type="term" value="F:DNA-binding transcription factor activity, RNA polymerase II-specific"/>
    <property type="evidence" value="ECO:0007669"/>
    <property type="project" value="TreeGrafter"/>
</dbReference>
<feature type="compositionally biased region" description="Acidic residues" evidence="9">
    <location>
        <begin position="309"/>
        <end position="326"/>
    </location>
</feature>
<evidence type="ECO:0000256" key="4">
    <source>
        <dbReference type="ARBA" id="ARBA00023015"/>
    </source>
</evidence>
<evidence type="ECO:0000256" key="8">
    <source>
        <dbReference type="ARBA" id="ARBA00023242"/>
    </source>
</evidence>
<feature type="region of interest" description="Disordered" evidence="9">
    <location>
        <begin position="547"/>
        <end position="568"/>
    </location>
</feature>
<feature type="domain" description="Cysteine/serine-rich nuclear protein N-terminal" evidence="10">
    <location>
        <begin position="230"/>
        <end position="438"/>
    </location>
</feature>
<keyword evidence="3" id="KW-0053">Apoptosis</keyword>
<evidence type="ECO:0000256" key="9">
    <source>
        <dbReference type="SAM" id="MobiDB-lite"/>
    </source>
</evidence>
<comment type="similarity">
    <text evidence="2">Belongs to the AXUD1 family.</text>
</comment>
<sequence length="744" mass="82453">MSKDNPEVDCKSPINASYQQYSTNMGSNQAKENAINSENECNVQSDSKLSGDLSTNESVTNKFVSEHSKTELQSKTAINNQIVECVPQTNEFVNELDCKVDINNDGEDSATESLPAPEEVSEEPHDRSDGSDSGLGSEISEERPVDAVASVLEESDTENSFLNRIPEDQSSTLIDVGNNDQTNLGVPSTSFSAESKTSSAEDTIQTALVPRRSTLKRKISHEGEDLPKCKKKRSIAFDNVTVFYFPRTQGFTCVPSQGGSTLGMGAKHSHVRKFSMNEHANEQRRIHRQLLQRLRSERQNVRNATSSSDDSESDEELSDGSDSEMDLDNYYFLQPVPTRQRRALLRSAGVRKIDSLEKDECRDIRTSREFCGCGCKGYCDPDTCSCSQAGIKCQVDRLNFPCGCSRDNCGNSSGRIEFNPVRVRTHFIHTLMRLELEKKQKEAEGEEKSDKPSTSWMENERLNYYPKTESNNSRSAKFNGSLLKDVTLNSNMEVESCVHNGNFTNLHYGAPGEGPGLSHPPPGFTDLPSREDSLDLYTFREECYQDEVAQDASSSERKQPFPANQNFHFTDPRFTDIVFPSGTSTFTPPPNQYAQPYQSGFSDFSPVFSPYGGMYSTEFGTKSFEPGFQQPNNYDHFPAPSSEPFSGGTDSKESQYTNLNPVGANIKIESFSDLLNGRYNYTAYEETANFPNINNANVVSASNNSECSGIDKTGNSVNSTGTTENCDENFGEIIKKSIVETVSA</sequence>
<dbReference type="InterPro" id="IPR023260">
    <property type="entry name" value="Cys/Ser-rich_nuc_prot"/>
</dbReference>
<evidence type="ECO:0000256" key="1">
    <source>
        <dbReference type="ARBA" id="ARBA00004123"/>
    </source>
</evidence>
<proteinExistence type="inferred from homology"/>
<evidence type="ECO:0000256" key="3">
    <source>
        <dbReference type="ARBA" id="ARBA00022703"/>
    </source>
</evidence>